<reference evidence="2 3" key="1">
    <citation type="submission" date="2017-09" db="EMBL/GenBank/DDBJ databases">
        <authorList>
            <person name="Ehlers B."/>
            <person name="Leendertz F.H."/>
        </authorList>
    </citation>
    <scope>NUCLEOTIDE SEQUENCE [LARGE SCALE GENOMIC DNA]</scope>
    <source>
        <strain evidence="2 3">CGMCC 4.6857</strain>
    </source>
</reference>
<evidence type="ECO:0000313" key="3">
    <source>
        <dbReference type="Proteomes" id="UP000219612"/>
    </source>
</evidence>
<dbReference type="SUPFAM" id="SSF55073">
    <property type="entry name" value="Nucleotide cyclase"/>
    <property type="match status" value="1"/>
</dbReference>
<sequence length="248" mass="26271">MNDNLPLPGIVINSDVVGSSAGDPPRQAELGRAVETVIAEAVERSSSSSRWIRSYRGDGEVTVAPPDVPAAWLLWDFLNTIHSSAAAYNRNKKHDAEVDHRLRLRIGMAGGDVLIEDGVDRAGDPFVLAARLQSSAAAREATEALPDAPVVAVISDDIYQRVVPYGANGLQPTNFRAVAVDVNGRAGTAWLYVPHSYPPHVAATSARPSAPPAPKPAPPAASKYGVQVNDSSGVQIGDNGQMWVGRRD</sequence>
<evidence type="ECO:0000313" key="2">
    <source>
        <dbReference type="EMBL" id="SNY55410.1"/>
    </source>
</evidence>
<dbReference type="Gene3D" id="3.30.70.1230">
    <property type="entry name" value="Nucleotide cyclase"/>
    <property type="match status" value="1"/>
</dbReference>
<dbReference type="AlphaFoldDB" id="A0A285J4Z6"/>
<gene>
    <name evidence="2" type="ORF">SAMN05421748_116134</name>
</gene>
<proteinExistence type="predicted"/>
<dbReference type="RefSeq" id="WP_097324140.1">
    <property type="nucleotide sequence ID" value="NZ_OBDY01000016.1"/>
</dbReference>
<feature type="region of interest" description="Disordered" evidence="1">
    <location>
        <begin position="203"/>
        <end position="248"/>
    </location>
</feature>
<dbReference type="Proteomes" id="UP000219612">
    <property type="component" value="Unassembled WGS sequence"/>
</dbReference>
<accession>A0A285J4Z6</accession>
<dbReference type="OrthoDB" id="4149396at2"/>
<name>A0A285J4Z6_9ACTN</name>
<organism evidence="2 3">
    <name type="scientific">Paractinoplanes atraurantiacus</name>
    <dbReference type="NCBI Taxonomy" id="1036182"/>
    <lineage>
        <taxon>Bacteria</taxon>
        <taxon>Bacillati</taxon>
        <taxon>Actinomycetota</taxon>
        <taxon>Actinomycetes</taxon>
        <taxon>Micromonosporales</taxon>
        <taxon>Micromonosporaceae</taxon>
        <taxon>Paractinoplanes</taxon>
    </lineage>
</organism>
<dbReference type="EMBL" id="OBDY01000016">
    <property type="protein sequence ID" value="SNY55410.1"/>
    <property type="molecule type" value="Genomic_DNA"/>
</dbReference>
<evidence type="ECO:0000256" key="1">
    <source>
        <dbReference type="SAM" id="MobiDB-lite"/>
    </source>
</evidence>
<dbReference type="InterPro" id="IPR029787">
    <property type="entry name" value="Nucleotide_cyclase"/>
</dbReference>
<keyword evidence="3" id="KW-1185">Reference proteome</keyword>
<feature type="compositionally biased region" description="Pro residues" evidence="1">
    <location>
        <begin position="209"/>
        <end position="219"/>
    </location>
</feature>
<protein>
    <submittedName>
        <fullName evidence="2">RIP homotypic interaction motif-containing protein</fullName>
    </submittedName>
</protein>